<dbReference type="Proteomes" id="UP000765509">
    <property type="component" value="Unassembled WGS sequence"/>
</dbReference>
<gene>
    <name evidence="3" type="ORF">O181_071816</name>
</gene>
<sequence length="126" mass="13734">MIDVSVGEEGHIVKALVNTGAEITIIQEVESAKARIPMRVLNMRLGGIGGHSTAIVGLSANTVLVLPSGDERIHLFVARGSARTVIERTFISDDGIRLEHSQQQREILSYNVSDSRIFCIHICTPE</sequence>
<reference evidence="3" key="1">
    <citation type="submission" date="2021-03" db="EMBL/GenBank/DDBJ databases">
        <title>Draft genome sequence of rust myrtle Austropuccinia psidii MF-1, a brazilian biotype.</title>
        <authorList>
            <person name="Quecine M.C."/>
            <person name="Pachon D.M.R."/>
            <person name="Bonatelli M.L."/>
            <person name="Correr F.H."/>
            <person name="Franceschini L.M."/>
            <person name="Leite T.F."/>
            <person name="Margarido G.R.A."/>
            <person name="Almeida C.A."/>
            <person name="Ferrarezi J.A."/>
            <person name="Labate C.A."/>
        </authorList>
    </citation>
    <scope>NUCLEOTIDE SEQUENCE</scope>
    <source>
        <strain evidence="3">MF-1</strain>
    </source>
</reference>
<accession>A0A9Q3F806</accession>
<dbReference type="PROSITE" id="PS50175">
    <property type="entry name" value="ASP_PROT_RETROV"/>
    <property type="match status" value="1"/>
</dbReference>
<feature type="domain" description="Peptidase A2" evidence="2">
    <location>
        <begin position="13"/>
        <end position="50"/>
    </location>
</feature>
<keyword evidence="1" id="KW-0378">Hydrolase</keyword>
<organism evidence="3 4">
    <name type="scientific">Austropuccinia psidii MF-1</name>
    <dbReference type="NCBI Taxonomy" id="1389203"/>
    <lineage>
        <taxon>Eukaryota</taxon>
        <taxon>Fungi</taxon>
        <taxon>Dikarya</taxon>
        <taxon>Basidiomycota</taxon>
        <taxon>Pucciniomycotina</taxon>
        <taxon>Pucciniomycetes</taxon>
        <taxon>Pucciniales</taxon>
        <taxon>Sphaerophragmiaceae</taxon>
        <taxon>Austropuccinia</taxon>
    </lineage>
</organism>
<evidence type="ECO:0000256" key="1">
    <source>
        <dbReference type="ARBA" id="ARBA00022801"/>
    </source>
</evidence>
<comment type="caution">
    <text evidence="3">The sequence shown here is derived from an EMBL/GenBank/DDBJ whole genome shotgun (WGS) entry which is preliminary data.</text>
</comment>
<dbReference type="InterPro" id="IPR021109">
    <property type="entry name" value="Peptidase_aspartic_dom_sf"/>
</dbReference>
<dbReference type="OrthoDB" id="5535068at2759"/>
<evidence type="ECO:0000259" key="2">
    <source>
        <dbReference type="PROSITE" id="PS50175"/>
    </source>
</evidence>
<dbReference type="GO" id="GO:0004190">
    <property type="term" value="F:aspartic-type endopeptidase activity"/>
    <property type="evidence" value="ECO:0007669"/>
    <property type="project" value="InterPro"/>
</dbReference>
<dbReference type="InterPro" id="IPR018061">
    <property type="entry name" value="Retropepsins"/>
</dbReference>
<dbReference type="Gene3D" id="2.40.70.10">
    <property type="entry name" value="Acid Proteases"/>
    <property type="match status" value="1"/>
</dbReference>
<dbReference type="GO" id="GO:0006508">
    <property type="term" value="P:proteolysis"/>
    <property type="evidence" value="ECO:0007669"/>
    <property type="project" value="InterPro"/>
</dbReference>
<dbReference type="SUPFAM" id="SSF50630">
    <property type="entry name" value="Acid proteases"/>
    <property type="match status" value="1"/>
</dbReference>
<name>A0A9Q3F806_9BASI</name>
<dbReference type="EMBL" id="AVOT02037421">
    <property type="protein sequence ID" value="MBW0532101.1"/>
    <property type="molecule type" value="Genomic_DNA"/>
</dbReference>
<protein>
    <recommendedName>
        <fullName evidence="2">Peptidase A2 domain-containing protein</fullName>
    </recommendedName>
</protein>
<dbReference type="Pfam" id="PF00077">
    <property type="entry name" value="RVP"/>
    <property type="match status" value="1"/>
</dbReference>
<evidence type="ECO:0000313" key="3">
    <source>
        <dbReference type="EMBL" id="MBW0532101.1"/>
    </source>
</evidence>
<dbReference type="InterPro" id="IPR001995">
    <property type="entry name" value="Peptidase_A2_cat"/>
</dbReference>
<keyword evidence="4" id="KW-1185">Reference proteome</keyword>
<proteinExistence type="predicted"/>
<evidence type="ECO:0000313" key="4">
    <source>
        <dbReference type="Proteomes" id="UP000765509"/>
    </source>
</evidence>
<dbReference type="AlphaFoldDB" id="A0A9Q3F806"/>